<dbReference type="InterPro" id="IPR036271">
    <property type="entry name" value="Tet_transcr_reg_TetR-rel_C_sf"/>
</dbReference>
<dbReference type="PROSITE" id="PS01081">
    <property type="entry name" value="HTH_TETR_1"/>
    <property type="match status" value="1"/>
</dbReference>
<dbReference type="Gene3D" id="1.10.357.10">
    <property type="entry name" value="Tetracycline Repressor, domain 2"/>
    <property type="match status" value="1"/>
</dbReference>
<dbReference type="SUPFAM" id="SSF48498">
    <property type="entry name" value="Tetracyclin repressor-like, C-terminal domain"/>
    <property type="match status" value="1"/>
</dbReference>
<dbReference type="PROSITE" id="PS50977">
    <property type="entry name" value="HTH_TETR_2"/>
    <property type="match status" value="1"/>
</dbReference>
<accession>A0ABQ4M467</accession>
<feature type="DNA-binding region" description="H-T-H motif" evidence="2">
    <location>
        <begin position="17"/>
        <end position="36"/>
    </location>
</feature>
<dbReference type="Pfam" id="PF00440">
    <property type="entry name" value="TetR_N"/>
    <property type="match status" value="1"/>
</dbReference>
<evidence type="ECO:0000256" key="2">
    <source>
        <dbReference type="PROSITE-ProRule" id="PRU00335"/>
    </source>
</evidence>
<dbReference type="SUPFAM" id="SSF46689">
    <property type="entry name" value="Homeodomain-like"/>
    <property type="match status" value="1"/>
</dbReference>
<organism evidence="4 5">
    <name type="scientific">Paenibacillus cookii</name>
    <dbReference type="NCBI Taxonomy" id="157839"/>
    <lineage>
        <taxon>Bacteria</taxon>
        <taxon>Bacillati</taxon>
        <taxon>Bacillota</taxon>
        <taxon>Bacilli</taxon>
        <taxon>Bacillales</taxon>
        <taxon>Paenibacillaceae</taxon>
        <taxon>Paenibacillus</taxon>
    </lineage>
</organism>
<keyword evidence="1 2" id="KW-0238">DNA-binding</keyword>
<keyword evidence="5" id="KW-1185">Reference proteome</keyword>
<dbReference type="InterPro" id="IPR050624">
    <property type="entry name" value="HTH-type_Tx_Regulator"/>
</dbReference>
<feature type="domain" description="HTH tetR-type" evidence="3">
    <location>
        <begin position="1"/>
        <end position="54"/>
    </location>
</feature>
<evidence type="ECO:0000256" key="1">
    <source>
        <dbReference type="ARBA" id="ARBA00023125"/>
    </source>
</evidence>
<dbReference type="InterPro" id="IPR023772">
    <property type="entry name" value="DNA-bd_HTH_TetR-type_CS"/>
</dbReference>
<protein>
    <recommendedName>
        <fullName evidence="3">HTH tetR-type domain-containing protein</fullName>
    </recommendedName>
</protein>
<gene>
    <name evidence="4" type="ORF">J21TS3_51460</name>
</gene>
<evidence type="ECO:0000313" key="4">
    <source>
        <dbReference type="EMBL" id="GIO70325.1"/>
    </source>
</evidence>
<dbReference type="InterPro" id="IPR009057">
    <property type="entry name" value="Homeodomain-like_sf"/>
</dbReference>
<dbReference type="PANTHER" id="PTHR43479">
    <property type="entry name" value="ACREF/ENVCD OPERON REPRESSOR-RELATED"/>
    <property type="match status" value="1"/>
</dbReference>
<evidence type="ECO:0000313" key="5">
    <source>
        <dbReference type="Proteomes" id="UP000680638"/>
    </source>
</evidence>
<proteinExistence type="predicted"/>
<reference evidence="4 5" key="1">
    <citation type="submission" date="2021-03" db="EMBL/GenBank/DDBJ databases">
        <title>Antimicrobial resistance genes in bacteria isolated from Japanese honey, and their potential for conferring macrolide and lincosamide resistance in the American foulbrood pathogen Paenibacillus larvae.</title>
        <authorList>
            <person name="Okamoto M."/>
            <person name="Kumagai M."/>
            <person name="Kanamori H."/>
            <person name="Takamatsu D."/>
        </authorList>
    </citation>
    <scope>NUCLEOTIDE SEQUENCE [LARGE SCALE GENOMIC DNA]</scope>
    <source>
        <strain evidence="4 5">J21TS3</strain>
    </source>
</reference>
<dbReference type="PANTHER" id="PTHR43479:SF11">
    <property type="entry name" value="ACREF_ENVCD OPERON REPRESSOR-RELATED"/>
    <property type="match status" value="1"/>
</dbReference>
<dbReference type="InterPro" id="IPR001647">
    <property type="entry name" value="HTH_TetR"/>
</dbReference>
<sequence length="199" mass="21788">MKVAIETIAAVGYSQASVGQISKRAGISKGVFTYHFASKDELMDQIVREVYEAGFRFMQQKVEGQTTPVGMLTAYIESNLAFIKEHRDYIVALAEIVTNARTPEGKLRFAGQADDTILEPLIEIFKWGEETGEFRTFTERAARVTASAIRSAIDSVATKLVAQPDLDIPGFSEELVSLFLTAVCKPKASTAATREKGEG</sequence>
<dbReference type="Gene3D" id="1.10.10.60">
    <property type="entry name" value="Homeodomain-like"/>
    <property type="match status" value="1"/>
</dbReference>
<evidence type="ECO:0000259" key="3">
    <source>
        <dbReference type="PROSITE" id="PS50977"/>
    </source>
</evidence>
<dbReference type="Proteomes" id="UP000680638">
    <property type="component" value="Unassembled WGS sequence"/>
</dbReference>
<comment type="caution">
    <text evidence="4">The sequence shown here is derived from an EMBL/GenBank/DDBJ whole genome shotgun (WGS) entry which is preliminary data.</text>
</comment>
<name>A0ABQ4M467_9BACL</name>
<dbReference type="EMBL" id="BORW01000058">
    <property type="protein sequence ID" value="GIO70325.1"/>
    <property type="molecule type" value="Genomic_DNA"/>
</dbReference>